<gene>
    <name evidence="5" type="ORF">BFC17_04340</name>
</gene>
<dbReference type="InterPro" id="IPR000835">
    <property type="entry name" value="HTH_MarR-typ"/>
</dbReference>
<keyword evidence="2" id="KW-0238">DNA-binding</keyword>
<dbReference type="InterPro" id="IPR036390">
    <property type="entry name" value="WH_DNA-bd_sf"/>
</dbReference>
<dbReference type="RefSeq" id="WP_070177870.1">
    <property type="nucleotide sequence ID" value="NZ_BMJR01000002.1"/>
</dbReference>
<dbReference type="AlphaFoldDB" id="A0A1E8FC43"/>
<dbReference type="PANTHER" id="PTHR33164:SF89">
    <property type="entry name" value="MARR FAMILY REGULATORY PROTEIN"/>
    <property type="match status" value="1"/>
</dbReference>
<dbReference type="OrthoDB" id="5296557at2"/>
<comment type="caution">
    <text evidence="5">The sequence shown here is derived from an EMBL/GenBank/DDBJ whole genome shotgun (WGS) entry which is preliminary data.</text>
</comment>
<dbReference type="Proteomes" id="UP000176037">
    <property type="component" value="Unassembled WGS sequence"/>
</dbReference>
<dbReference type="InterPro" id="IPR023187">
    <property type="entry name" value="Tscrpt_reg_MarR-type_CS"/>
</dbReference>
<proteinExistence type="predicted"/>
<evidence type="ECO:0000256" key="2">
    <source>
        <dbReference type="ARBA" id="ARBA00023125"/>
    </source>
</evidence>
<dbReference type="InterPro" id="IPR039422">
    <property type="entry name" value="MarR/SlyA-like"/>
</dbReference>
<reference evidence="5 6" key="1">
    <citation type="submission" date="2016-09" db="EMBL/GenBank/DDBJ databases">
        <title>Alteromonas lipolytica, a new species isolated from sea water.</title>
        <authorList>
            <person name="Wu Y.-H."/>
            <person name="Cheng H."/>
            <person name="Xu X.-W."/>
        </authorList>
    </citation>
    <scope>NUCLEOTIDE SEQUENCE [LARGE SCALE GENOMIC DNA]</scope>
    <source>
        <strain evidence="5 6">JW12</strain>
    </source>
</reference>
<name>A0A1E8FC43_9ALTE</name>
<dbReference type="STRING" id="1856405.BFC17_04340"/>
<keyword evidence="1" id="KW-0805">Transcription regulation</keyword>
<dbReference type="Pfam" id="PF12802">
    <property type="entry name" value="MarR_2"/>
    <property type="match status" value="1"/>
</dbReference>
<dbReference type="PANTHER" id="PTHR33164">
    <property type="entry name" value="TRANSCRIPTIONAL REGULATOR, MARR FAMILY"/>
    <property type="match status" value="1"/>
</dbReference>
<dbReference type="PROSITE" id="PS50995">
    <property type="entry name" value="HTH_MARR_2"/>
    <property type="match status" value="1"/>
</dbReference>
<dbReference type="SMART" id="SM00347">
    <property type="entry name" value="HTH_MARR"/>
    <property type="match status" value="1"/>
</dbReference>
<dbReference type="GO" id="GO:0003700">
    <property type="term" value="F:DNA-binding transcription factor activity"/>
    <property type="evidence" value="ECO:0007669"/>
    <property type="project" value="InterPro"/>
</dbReference>
<feature type="domain" description="HTH marR-type" evidence="4">
    <location>
        <begin position="11"/>
        <end position="143"/>
    </location>
</feature>
<dbReference type="GO" id="GO:0003677">
    <property type="term" value="F:DNA binding"/>
    <property type="evidence" value="ECO:0007669"/>
    <property type="project" value="UniProtKB-KW"/>
</dbReference>
<sequence length="148" mass="16885">MENSIKWGRTRDFFAAQLRAAQMNIYSHFTEWFDDTGLSPKQFAVLYVISLNPEVNQRQLANVHSTERAAFGETLARLEEKGLIERKASKTDKRAKVASVTAKGEDVLKRILIGIDEQERAFTANLNDAERHMLLALLLKVNMPHRES</sequence>
<dbReference type="Gene3D" id="1.10.10.10">
    <property type="entry name" value="Winged helix-like DNA-binding domain superfamily/Winged helix DNA-binding domain"/>
    <property type="match status" value="1"/>
</dbReference>
<keyword evidence="3" id="KW-0804">Transcription</keyword>
<accession>A0A1E8FC43</accession>
<keyword evidence="6" id="KW-1185">Reference proteome</keyword>
<evidence type="ECO:0000313" key="5">
    <source>
        <dbReference type="EMBL" id="OFI33494.1"/>
    </source>
</evidence>
<evidence type="ECO:0000259" key="4">
    <source>
        <dbReference type="PROSITE" id="PS50995"/>
    </source>
</evidence>
<dbReference type="SUPFAM" id="SSF46785">
    <property type="entry name" value="Winged helix' DNA-binding domain"/>
    <property type="match status" value="1"/>
</dbReference>
<evidence type="ECO:0000256" key="3">
    <source>
        <dbReference type="ARBA" id="ARBA00023163"/>
    </source>
</evidence>
<protein>
    <recommendedName>
        <fullName evidence="4">HTH marR-type domain-containing protein</fullName>
    </recommendedName>
</protein>
<dbReference type="EMBL" id="MJIC01000015">
    <property type="protein sequence ID" value="OFI33494.1"/>
    <property type="molecule type" value="Genomic_DNA"/>
</dbReference>
<dbReference type="PRINTS" id="PR00598">
    <property type="entry name" value="HTHMARR"/>
</dbReference>
<dbReference type="InterPro" id="IPR036388">
    <property type="entry name" value="WH-like_DNA-bd_sf"/>
</dbReference>
<organism evidence="5 6">
    <name type="scientific">Alteromonas lipolytica</name>
    <dbReference type="NCBI Taxonomy" id="1856405"/>
    <lineage>
        <taxon>Bacteria</taxon>
        <taxon>Pseudomonadati</taxon>
        <taxon>Pseudomonadota</taxon>
        <taxon>Gammaproteobacteria</taxon>
        <taxon>Alteromonadales</taxon>
        <taxon>Alteromonadaceae</taxon>
        <taxon>Alteromonas/Salinimonas group</taxon>
        <taxon>Alteromonas</taxon>
    </lineage>
</organism>
<dbReference type="PROSITE" id="PS01117">
    <property type="entry name" value="HTH_MARR_1"/>
    <property type="match status" value="1"/>
</dbReference>
<evidence type="ECO:0000256" key="1">
    <source>
        <dbReference type="ARBA" id="ARBA00023015"/>
    </source>
</evidence>
<dbReference type="GO" id="GO:0006950">
    <property type="term" value="P:response to stress"/>
    <property type="evidence" value="ECO:0007669"/>
    <property type="project" value="TreeGrafter"/>
</dbReference>
<evidence type="ECO:0000313" key="6">
    <source>
        <dbReference type="Proteomes" id="UP000176037"/>
    </source>
</evidence>